<evidence type="ECO:0000256" key="1">
    <source>
        <dbReference type="ARBA" id="ARBA00022598"/>
    </source>
</evidence>
<evidence type="ECO:0000256" key="5">
    <source>
        <dbReference type="HAMAP-Rule" id="MF_01609"/>
    </source>
</evidence>
<dbReference type="InterPro" id="IPR050141">
    <property type="entry name" value="GCL_type2/YbdK_subfam"/>
</dbReference>
<dbReference type="Gene3D" id="3.30.590.20">
    <property type="match status" value="1"/>
</dbReference>
<sequence>MLGLPGPIDEQGRAEWKEAPKVLTFGIEEEFVLLDRTSLTPVPLSADVQRDLAERNFGSEVVQSEFLRSQVEFVSPVFTTFEEAAHALWSFRTALVDCAEDHGVLVAGVGTPFNNPAGPMVTADRRYQDIATSMGTLALEHHINGLHVHVGIPDRDVATNALNYLRHWLPTLLAMSANSPFWCGKDTTFASWRAIEYRRWTTAGCPPTFIDAADYDKRTQALIGIGITPDMGSVSWSARLSDQQPTVEIRVADAQLEPSTTLLLALLGRALVATSMTQPLPPPLATGPEMLDAALWHSARHGLGAQLVHPLNNKLAPASEVVRCLLRETRQALDESGDLAIVTALAEQLLLLGTGADRQRQAFVMGGMEGLSAFLSNAIKNESSAHQPVAGHLGLGAPPSLAG</sequence>
<dbReference type="GO" id="GO:0004357">
    <property type="term" value="F:glutamate-cysteine ligase activity"/>
    <property type="evidence" value="ECO:0007669"/>
    <property type="project" value="UniProtKB-EC"/>
</dbReference>
<evidence type="ECO:0000256" key="2">
    <source>
        <dbReference type="ARBA" id="ARBA00022741"/>
    </source>
</evidence>
<comment type="function">
    <text evidence="5">ATP-dependent carboxylate-amine ligase which exhibits weak glutamate--cysteine ligase activity.</text>
</comment>
<evidence type="ECO:0000256" key="3">
    <source>
        <dbReference type="ARBA" id="ARBA00022840"/>
    </source>
</evidence>
<keyword evidence="2 5" id="KW-0547">Nucleotide-binding</keyword>
<dbReference type="GO" id="GO:0042398">
    <property type="term" value="P:modified amino acid biosynthetic process"/>
    <property type="evidence" value="ECO:0007669"/>
    <property type="project" value="InterPro"/>
</dbReference>
<dbReference type="InterPro" id="IPR014746">
    <property type="entry name" value="Gln_synth/guanido_kin_cat_dom"/>
</dbReference>
<dbReference type="AlphaFoldDB" id="A0A2S3ZTT7"/>
<evidence type="ECO:0000313" key="6">
    <source>
        <dbReference type="EMBL" id="POH72638.1"/>
    </source>
</evidence>
<dbReference type="GO" id="GO:0005524">
    <property type="term" value="F:ATP binding"/>
    <property type="evidence" value="ECO:0007669"/>
    <property type="project" value="UniProtKB-KW"/>
</dbReference>
<reference evidence="6 7" key="1">
    <citation type="submission" date="2018-01" db="EMBL/GenBank/DDBJ databases">
        <title>Arthrobacter sp. nov., from glaciers in China.</title>
        <authorList>
            <person name="Liu Q."/>
            <person name="Xin Y.-H."/>
        </authorList>
    </citation>
    <scope>NUCLEOTIDE SEQUENCE [LARGE SCALE GENOMIC DNA]</scope>
    <source>
        <strain evidence="6 7">HLT2-12-2</strain>
    </source>
</reference>
<comment type="caution">
    <text evidence="6">The sequence shown here is derived from an EMBL/GenBank/DDBJ whole genome shotgun (WGS) entry which is preliminary data.</text>
</comment>
<dbReference type="InterPro" id="IPR011793">
    <property type="entry name" value="YbdK"/>
</dbReference>
<proteinExistence type="inferred from homology"/>
<dbReference type="EC" id="6.3.2.2" evidence="5"/>
<dbReference type="NCBIfam" id="TIGR02050">
    <property type="entry name" value="gshA_cyan_rel"/>
    <property type="match status" value="1"/>
</dbReference>
<gene>
    <name evidence="6" type="ORF">CVS27_14795</name>
</gene>
<dbReference type="HAMAP" id="MF_01609">
    <property type="entry name" value="Glu_cys_ligase_2"/>
    <property type="match status" value="1"/>
</dbReference>
<dbReference type="Proteomes" id="UP000237061">
    <property type="component" value="Unassembled WGS sequence"/>
</dbReference>
<dbReference type="PANTHER" id="PTHR36510:SF1">
    <property type="entry name" value="GLUTAMATE--CYSTEINE LIGASE 2-RELATED"/>
    <property type="match status" value="1"/>
</dbReference>
<evidence type="ECO:0000313" key="7">
    <source>
        <dbReference type="Proteomes" id="UP000237061"/>
    </source>
</evidence>
<accession>A0A2S3ZTT7</accession>
<evidence type="ECO:0000256" key="4">
    <source>
        <dbReference type="ARBA" id="ARBA00048819"/>
    </source>
</evidence>
<keyword evidence="1 5" id="KW-0436">Ligase</keyword>
<keyword evidence="7" id="KW-1185">Reference proteome</keyword>
<dbReference type="Pfam" id="PF04107">
    <property type="entry name" value="GCS2"/>
    <property type="match status" value="1"/>
</dbReference>
<dbReference type="EMBL" id="PPXC01000012">
    <property type="protein sequence ID" value="POH72638.1"/>
    <property type="molecule type" value="Genomic_DNA"/>
</dbReference>
<comment type="catalytic activity">
    <reaction evidence="4 5">
        <text>L-cysteine + L-glutamate + ATP = gamma-L-glutamyl-L-cysteine + ADP + phosphate + H(+)</text>
        <dbReference type="Rhea" id="RHEA:13285"/>
        <dbReference type="ChEBI" id="CHEBI:15378"/>
        <dbReference type="ChEBI" id="CHEBI:29985"/>
        <dbReference type="ChEBI" id="CHEBI:30616"/>
        <dbReference type="ChEBI" id="CHEBI:35235"/>
        <dbReference type="ChEBI" id="CHEBI:43474"/>
        <dbReference type="ChEBI" id="CHEBI:58173"/>
        <dbReference type="ChEBI" id="CHEBI:456216"/>
        <dbReference type="EC" id="6.3.2.2"/>
    </reaction>
</comment>
<dbReference type="PANTHER" id="PTHR36510">
    <property type="entry name" value="GLUTAMATE--CYSTEINE LIGASE 2-RELATED"/>
    <property type="match status" value="1"/>
</dbReference>
<name>A0A2S3ZTT7_ARTGL</name>
<dbReference type="InterPro" id="IPR006336">
    <property type="entry name" value="GCS2"/>
</dbReference>
<keyword evidence="3 5" id="KW-0067">ATP-binding</keyword>
<dbReference type="OrthoDB" id="9769628at2"/>
<comment type="similarity">
    <text evidence="5">Belongs to the glutamate--cysteine ligase type 2 family. YbdK subfamily.</text>
</comment>
<dbReference type="SUPFAM" id="SSF55931">
    <property type="entry name" value="Glutamine synthetase/guanido kinase"/>
    <property type="match status" value="1"/>
</dbReference>
<organism evidence="6 7">
    <name type="scientific">Arthrobacter glacialis</name>
    <dbReference type="NCBI Taxonomy" id="1664"/>
    <lineage>
        <taxon>Bacteria</taxon>
        <taxon>Bacillati</taxon>
        <taxon>Actinomycetota</taxon>
        <taxon>Actinomycetes</taxon>
        <taxon>Micrococcales</taxon>
        <taxon>Micrococcaceae</taxon>
        <taxon>Arthrobacter</taxon>
    </lineage>
</organism>
<protein>
    <recommendedName>
        <fullName evidence="5">Putative glutamate--cysteine ligase 2</fullName>
        <ecNumber evidence="5">6.3.2.2</ecNumber>
    </recommendedName>
    <alternativeName>
        <fullName evidence="5">Gamma-glutamylcysteine synthetase 2</fullName>
        <shortName evidence="5">GCS 2</shortName>
        <shortName evidence="5">Gamma-GCS 2</shortName>
    </alternativeName>
</protein>